<dbReference type="OrthoDB" id="5610at10239"/>
<name>H8ZNK1_9CAUD</name>
<dbReference type="Proteomes" id="UP000007597">
    <property type="component" value="Segment"/>
</dbReference>
<accession>H8ZNK1</accession>
<dbReference type="GeneID" id="14005486"/>
<evidence type="ECO:0000313" key="2">
    <source>
        <dbReference type="Proteomes" id="UP000007597"/>
    </source>
</evidence>
<evidence type="ECO:0000313" key="1">
    <source>
        <dbReference type="EMBL" id="AFD03062.1"/>
    </source>
</evidence>
<proteinExistence type="predicted"/>
<sequence>MDGDDDDCNGNFRVGNITMDSITTNDPNCFDSIAIARIGYRAGGSRGDVEEATVRRSKVMTAGTYPITYTDRAQAPTRDDTFTKLKFKDSGGNDTNATFSVEADGNDATTVVTQGYWSDEGNRYAVWVNPEQCTLPLQQQTVTYLIPIPATDTYTITGGSDDTMSVFLNNSSTPLTNFDNAPGGIFAGGSYTTPYSETLTINGGTLTLVVRCTNSAAGFLDGDGYPIGNAYNWNRNPGGWYLKICRGSSCYGGPQSPWVKSGPHQAWNALMNKYAVYPSNVETLTGVSHTASVEVNIAQAGNYVMEVSADNSADFTFDGVPIGSQSGFASSSTININNVSIGPHIIGVTVTNAAPAAGNADVWSKNPGGVAYTMKLAGSSTVSASFNSSGGITTTGTGSREFTLDFEWDDDPSNAGTALGTYRIAGVNFRQTPGQTSGSTSQVVVLEGGRTYNAVIVSNSGGFRLKNNNSQLCFMDRDDDDCNAKLDITPGSNVDFFASTSLDLTTRSASNLGNLIWNTRDSVGYELTTIASEGGY</sequence>
<organism evidence="1 2">
    <name type="scientific">Synechococcus phage metaG-MbCM1</name>
    <dbReference type="NCBI Taxonomy" id="1079999"/>
    <lineage>
        <taxon>Viruses</taxon>
        <taxon>Duplodnaviria</taxon>
        <taxon>Heunggongvirae</taxon>
        <taxon>Uroviricota</taxon>
        <taxon>Caudoviricetes</taxon>
        <taxon>Pantevenvirales</taxon>
        <taxon>Kyanoviridae</taxon>
        <taxon>Galenevirus</taxon>
        <taxon>Galenevirus mbcm1</taxon>
    </lineage>
</organism>
<dbReference type="RefSeq" id="YP_007001713.1">
    <property type="nucleotide sequence ID" value="NC_019443.1"/>
</dbReference>
<dbReference type="EMBL" id="JN371769">
    <property type="protein sequence ID" value="AFD03062.1"/>
    <property type="molecule type" value="Genomic_DNA"/>
</dbReference>
<reference evidence="1 2" key="1">
    <citation type="submission" date="2011-07" db="EMBL/GenBank/DDBJ databases">
        <title>Viral Tagging: a high-throughput approach to explore virus-host interactions.</title>
        <authorList>
            <person name="Deng L."/>
            <person name="Sullivan M.B."/>
            <person name="Poulos B."/>
            <person name="Ignacio Espinoza J.C."/>
        </authorList>
    </citation>
    <scope>NUCLEOTIDE SEQUENCE [LARGE SCALE GENOMIC DNA]</scope>
</reference>
<keyword evidence="2" id="KW-1185">Reference proteome</keyword>
<dbReference type="KEGG" id="vg:14005486"/>
<protein>
    <submittedName>
        <fullName evidence="1">PA14 domain protein</fullName>
    </submittedName>
</protein>